<accession>A0A388T8U9</accession>
<evidence type="ECO:0000313" key="7">
    <source>
        <dbReference type="Proteomes" id="UP000269352"/>
    </source>
</evidence>
<dbReference type="InterPro" id="IPR002641">
    <property type="entry name" value="PNPLA_dom"/>
</dbReference>
<dbReference type="EMBL" id="BGZN01000001">
    <property type="protein sequence ID" value="GBR72604.1"/>
    <property type="molecule type" value="Genomic_DNA"/>
</dbReference>
<feature type="active site" description="Proton acceptor" evidence="4">
    <location>
        <position position="165"/>
    </location>
</feature>
<reference evidence="6 7" key="1">
    <citation type="journal article" date="2019" name="ISME J.">
        <title>Genome analyses of uncultured TG2/ZB3 bacteria in 'Margulisbacteria' specifically attached to ectosymbiotic spirochetes of protists in the termite gut.</title>
        <authorList>
            <person name="Utami Y.D."/>
            <person name="Kuwahara H."/>
            <person name="Igai K."/>
            <person name="Murakami T."/>
            <person name="Sugaya K."/>
            <person name="Morikawa T."/>
            <person name="Nagura Y."/>
            <person name="Yuki M."/>
            <person name="Deevong P."/>
            <person name="Inoue T."/>
            <person name="Kihara K."/>
            <person name="Lo N."/>
            <person name="Yamada A."/>
            <person name="Ohkuma M."/>
            <person name="Hongoh Y."/>
        </authorList>
    </citation>
    <scope>NUCLEOTIDE SEQUENCE [LARGE SCALE GENOMIC DNA]</scope>
    <source>
        <strain evidence="6">NkOx7-01</strain>
    </source>
</reference>
<name>A0A388T8U9_TERA1</name>
<feature type="short sequence motif" description="GXSXG" evidence="4">
    <location>
        <begin position="49"/>
        <end position="53"/>
    </location>
</feature>
<dbReference type="Proteomes" id="UP000269352">
    <property type="component" value="Unassembled WGS sequence"/>
</dbReference>
<dbReference type="Pfam" id="PF01734">
    <property type="entry name" value="Patatin"/>
    <property type="match status" value="1"/>
</dbReference>
<dbReference type="PANTHER" id="PTHR14226">
    <property type="entry name" value="NEUROPATHY TARGET ESTERASE/SWISS CHEESE D.MELANOGASTER"/>
    <property type="match status" value="1"/>
</dbReference>
<organism evidence="6 7">
    <name type="scientific">Termititenax aidoneus</name>
    <dbReference type="NCBI Taxonomy" id="2218524"/>
    <lineage>
        <taxon>Bacteria</taxon>
        <taxon>Bacillati</taxon>
        <taxon>Candidatus Margulisiibacteriota</taxon>
        <taxon>Candidatus Termititenacia</taxon>
        <taxon>Candidatus Termititenacales</taxon>
        <taxon>Candidatus Termititenacaceae</taxon>
        <taxon>Candidatus Termititenax</taxon>
    </lineage>
</organism>
<protein>
    <submittedName>
        <fullName evidence="6">Patatin</fullName>
    </submittedName>
</protein>
<comment type="caution">
    <text evidence="6">The sequence shown here is derived from an EMBL/GenBank/DDBJ whole genome shotgun (WGS) entry which is preliminary data.</text>
</comment>
<dbReference type="GO" id="GO:0016042">
    <property type="term" value="P:lipid catabolic process"/>
    <property type="evidence" value="ECO:0007669"/>
    <property type="project" value="UniProtKB-UniRule"/>
</dbReference>
<dbReference type="SUPFAM" id="SSF52151">
    <property type="entry name" value="FabD/lysophospholipase-like"/>
    <property type="match status" value="1"/>
</dbReference>
<proteinExistence type="predicted"/>
<keyword evidence="3 4" id="KW-0443">Lipid metabolism</keyword>
<dbReference type="Gene3D" id="3.40.1090.10">
    <property type="entry name" value="Cytosolic phospholipase A2 catalytic domain"/>
    <property type="match status" value="1"/>
</dbReference>
<dbReference type="InterPro" id="IPR050301">
    <property type="entry name" value="NTE"/>
</dbReference>
<gene>
    <name evidence="6" type="ORF">NO1_0111</name>
</gene>
<evidence type="ECO:0000256" key="2">
    <source>
        <dbReference type="ARBA" id="ARBA00022963"/>
    </source>
</evidence>
<keyword evidence="1 4" id="KW-0378">Hydrolase</keyword>
<evidence type="ECO:0000313" key="6">
    <source>
        <dbReference type="EMBL" id="GBR72604.1"/>
    </source>
</evidence>
<comment type="caution">
    <text evidence="4">Lacks conserved residue(s) required for the propagation of feature annotation.</text>
</comment>
<evidence type="ECO:0000256" key="1">
    <source>
        <dbReference type="ARBA" id="ARBA00022801"/>
    </source>
</evidence>
<evidence type="ECO:0000259" key="5">
    <source>
        <dbReference type="PROSITE" id="PS51635"/>
    </source>
</evidence>
<dbReference type="InterPro" id="IPR016035">
    <property type="entry name" value="Acyl_Trfase/lysoPLipase"/>
</dbReference>
<dbReference type="GO" id="GO:0016787">
    <property type="term" value="F:hydrolase activity"/>
    <property type="evidence" value="ECO:0007669"/>
    <property type="project" value="UniProtKB-UniRule"/>
</dbReference>
<evidence type="ECO:0000256" key="4">
    <source>
        <dbReference type="PROSITE-ProRule" id="PRU01161"/>
    </source>
</evidence>
<dbReference type="PANTHER" id="PTHR14226:SF29">
    <property type="entry name" value="NEUROPATHY TARGET ESTERASE SWS"/>
    <property type="match status" value="1"/>
</dbReference>
<dbReference type="PROSITE" id="PS51635">
    <property type="entry name" value="PNPLA"/>
    <property type="match status" value="1"/>
</dbReference>
<dbReference type="AlphaFoldDB" id="A0A388T8U9"/>
<feature type="active site" description="Nucleophile" evidence="4">
    <location>
        <position position="51"/>
    </location>
</feature>
<evidence type="ECO:0000256" key="3">
    <source>
        <dbReference type="ARBA" id="ARBA00023098"/>
    </source>
</evidence>
<sequence length="273" mass="30219">MNFDFLNFLHLRRPKIGLALGGGSMRGLANVGILKGLEKHGVPIHCISGTSAGSIAAALYAAGQTAAEIEEIVLNLDWFKIASLSLSGQGMLNPAKLQRYLDALLPVKTFGETRIPLHISASDLLTAQEYVFERPDEEIALATAVSCSIPGVFSPSAYRGRYLVDGCLVNNIPLSVLAAHRPTVYIGVNVIPRGTMPEKPRNIFQIFSRGYDIYELSNLARYQKYKPLLLEPLQEYVKPELKPGKDFYRKLIQAGETEIERQLPRLKKLARVK</sequence>
<keyword evidence="2 4" id="KW-0442">Lipid degradation</keyword>
<feature type="domain" description="PNPLA" evidence="5">
    <location>
        <begin position="18"/>
        <end position="178"/>
    </location>
</feature>
<keyword evidence="7" id="KW-1185">Reference proteome</keyword>